<dbReference type="AlphaFoldDB" id="A0A1T4WTU2"/>
<dbReference type="RefSeq" id="WP_078713046.1">
    <property type="nucleotide sequence ID" value="NZ_FUYG01000001.1"/>
</dbReference>
<comment type="similarity">
    <text evidence="1">Belongs to the bacterial solute-binding protein 1 family.</text>
</comment>
<sequence length="450" mass="47208">MNGKKRNWTGVIAVSVAVALSLTACAPGSGSGPAASSGPVSKDVAGAGDVTLTVWDQNTDEGITDAQEKLNAEFSAKYPNVKIDRVTQSFADLKTTLKLALSGDNPPDVVQANQGYPDMGAFVQGGLIRSLNDYDGLYDWSSYYPESLLKINSFSADGKTWQGDNLYGISQTGEVVGIYYNKKILTQLGVEAPTSLDELEKDMAAAKAAGILPMAYGDIEKSPGIHLFGVVQAAIAGSDAVNKLVTGAGGAWTDDASVEAAKTIQDWSSEGYITEGANGVSRDDALAQFEAGQSAFYIVGTWKQAAISEAMGDDAGFTTLTPKGADSPVTTGGEGLAWAVTTGSKHPDVAAAYIDFINNADAAKTFIDENSLPSVIPADYTPKPGLETDVFDTYGKVTSSGGLVPYLDYSTPTFYDTLTSAVQQLTDKQVTPEAFTEILQKDYSGFVGSK</sequence>
<keyword evidence="2" id="KW-0813">Transport</keyword>
<dbReference type="GO" id="GO:0042956">
    <property type="term" value="P:maltodextrin transmembrane transport"/>
    <property type="evidence" value="ECO:0007669"/>
    <property type="project" value="TreeGrafter"/>
</dbReference>
<evidence type="ECO:0000256" key="2">
    <source>
        <dbReference type="ARBA" id="ARBA00022448"/>
    </source>
</evidence>
<feature type="signal peptide" evidence="4">
    <location>
        <begin position="1"/>
        <end position="26"/>
    </location>
</feature>
<evidence type="ECO:0000256" key="1">
    <source>
        <dbReference type="ARBA" id="ARBA00008520"/>
    </source>
</evidence>
<evidence type="ECO:0000313" key="5">
    <source>
        <dbReference type="EMBL" id="SKA80689.1"/>
    </source>
</evidence>
<accession>A0A1T4WTU2</accession>
<name>A0A1T4WTU2_9MICO</name>
<dbReference type="PROSITE" id="PS51257">
    <property type="entry name" value="PROKAR_LIPOPROTEIN"/>
    <property type="match status" value="1"/>
</dbReference>
<evidence type="ECO:0000256" key="3">
    <source>
        <dbReference type="ARBA" id="ARBA00022729"/>
    </source>
</evidence>
<dbReference type="PANTHER" id="PTHR30061">
    <property type="entry name" value="MALTOSE-BINDING PERIPLASMIC PROTEIN"/>
    <property type="match status" value="1"/>
</dbReference>
<dbReference type="GO" id="GO:0015768">
    <property type="term" value="P:maltose transport"/>
    <property type="evidence" value="ECO:0007669"/>
    <property type="project" value="TreeGrafter"/>
</dbReference>
<dbReference type="GO" id="GO:1901982">
    <property type="term" value="F:maltose binding"/>
    <property type="evidence" value="ECO:0007669"/>
    <property type="project" value="TreeGrafter"/>
</dbReference>
<proteinExistence type="inferred from homology"/>
<keyword evidence="3 4" id="KW-0732">Signal</keyword>
<dbReference type="Gene3D" id="3.40.190.10">
    <property type="entry name" value="Periplasmic binding protein-like II"/>
    <property type="match status" value="2"/>
</dbReference>
<evidence type="ECO:0000313" key="6">
    <source>
        <dbReference type="Proteomes" id="UP000189735"/>
    </source>
</evidence>
<organism evidence="5 6">
    <name type="scientific">Agreia bicolorata</name>
    <dbReference type="NCBI Taxonomy" id="110935"/>
    <lineage>
        <taxon>Bacteria</taxon>
        <taxon>Bacillati</taxon>
        <taxon>Actinomycetota</taxon>
        <taxon>Actinomycetes</taxon>
        <taxon>Micrococcales</taxon>
        <taxon>Microbacteriaceae</taxon>
        <taxon>Agreia</taxon>
    </lineage>
</organism>
<dbReference type="PANTHER" id="PTHR30061:SF50">
    <property type="entry name" value="MALTOSE_MALTODEXTRIN-BINDING PERIPLASMIC PROTEIN"/>
    <property type="match status" value="1"/>
</dbReference>
<feature type="chain" id="PRO_5038901792" evidence="4">
    <location>
        <begin position="27"/>
        <end position="450"/>
    </location>
</feature>
<dbReference type="Pfam" id="PF01547">
    <property type="entry name" value="SBP_bac_1"/>
    <property type="match status" value="1"/>
</dbReference>
<reference evidence="6" key="1">
    <citation type="submission" date="2017-02" db="EMBL/GenBank/DDBJ databases">
        <authorList>
            <person name="Varghese N."/>
            <person name="Submissions S."/>
        </authorList>
    </citation>
    <scope>NUCLEOTIDE SEQUENCE [LARGE SCALE GENOMIC DNA]</scope>
    <source>
        <strain evidence="6">VKM Ac-2052</strain>
    </source>
</reference>
<dbReference type="Proteomes" id="UP000189735">
    <property type="component" value="Unassembled WGS sequence"/>
</dbReference>
<dbReference type="EMBL" id="FUYG01000001">
    <property type="protein sequence ID" value="SKA80689.1"/>
    <property type="molecule type" value="Genomic_DNA"/>
</dbReference>
<dbReference type="SUPFAM" id="SSF53850">
    <property type="entry name" value="Periplasmic binding protein-like II"/>
    <property type="match status" value="1"/>
</dbReference>
<evidence type="ECO:0000256" key="4">
    <source>
        <dbReference type="SAM" id="SignalP"/>
    </source>
</evidence>
<protein>
    <submittedName>
        <fullName evidence="5">Carbohydrate ABC transporter substrate-binding protein, CUT1 family</fullName>
    </submittedName>
</protein>
<gene>
    <name evidence="5" type="ORF">SAMN06295879_0229</name>
</gene>
<dbReference type="GO" id="GO:0055052">
    <property type="term" value="C:ATP-binding cassette (ABC) transporter complex, substrate-binding subunit-containing"/>
    <property type="evidence" value="ECO:0007669"/>
    <property type="project" value="TreeGrafter"/>
</dbReference>
<dbReference type="InterPro" id="IPR006059">
    <property type="entry name" value="SBP"/>
</dbReference>